<dbReference type="PANTHER" id="PTHR39324:SF1">
    <property type="entry name" value="CALCIUM DODECIN"/>
    <property type="match status" value="1"/>
</dbReference>
<feature type="non-terminal residue" evidence="1">
    <location>
        <position position="63"/>
    </location>
</feature>
<reference evidence="1" key="1">
    <citation type="journal article" date="2014" name="Front. Microbiol.">
        <title>High frequency of phylogenetically diverse reductive dehalogenase-homologous genes in deep subseafloor sedimentary metagenomes.</title>
        <authorList>
            <person name="Kawai M."/>
            <person name="Futagami T."/>
            <person name="Toyoda A."/>
            <person name="Takaki Y."/>
            <person name="Nishi S."/>
            <person name="Hori S."/>
            <person name="Arai W."/>
            <person name="Tsubouchi T."/>
            <person name="Morono Y."/>
            <person name="Uchiyama I."/>
            <person name="Ito T."/>
            <person name="Fujiyama A."/>
            <person name="Inagaki F."/>
            <person name="Takami H."/>
        </authorList>
    </citation>
    <scope>NUCLEOTIDE SEQUENCE</scope>
    <source>
        <strain evidence="1">Expedition CK06-06</strain>
    </source>
</reference>
<evidence type="ECO:0000313" key="1">
    <source>
        <dbReference type="EMBL" id="GAH84250.1"/>
    </source>
</evidence>
<dbReference type="SUPFAM" id="SSF89807">
    <property type="entry name" value="Dodecin-like"/>
    <property type="match status" value="1"/>
</dbReference>
<dbReference type="AlphaFoldDB" id="X1JS34"/>
<evidence type="ECO:0008006" key="2">
    <source>
        <dbReference type="Google" id="ProtNLM"/>
    </source>
</evidence>
<gene>
    <name evidence="1" type="ORF">S03H2_61531</name>
</gene>
<dbReference type="Gene3D" id="3.30.1660.10">
    <property type="entry name" value="Flavin-binding protein dodecin"/>
    <property type="match status" value="1"/>
</dbReference>
<comment type="caution">
    <text evidence="1">The sequence shown here is derived from an EMBL/GenBank/DDBJ whole genome shotgun (WGS) entry which is preliminary data.</text>
</comment>
<dbReference type="Pfam" id="PF07311">
    <property type="entry name" value="Dodecin"/>
    <property type="match status" value="1"/>
</dbReference>
<dbReference type="InterPro" id="IPR025543">
    <property type="entry name" value="Dodecin-like"/>
</dbReference>
<dbReference type="InterPro" id="IPR036694">
    <property type="entry name" value="Dodecin-like_sf"/>
</dbReference>
<name>X1JS34_9ZZZZ</name>
<proteinExistence type="predicted"/>
<dbReference type="InterPro" id="IPR009923">
    <property type="entry name" value="Dodecin"/>
</dbReference>
<sequence length="63" mass="6991">MEVTFKVIELVGTSSVSYQNAIDSAIERAAKTLKGLEFFEVVEHRGHIRGGQLVHQVKGRILP</sequence>
<dbReference type="EMBL" id="BARU01039721">
    <property type="protein sequence ID" value="GAH84250.1"/>
    <property type="molecule type" value="Genomic_DNA"/>
</dbReference>
<organism evidence="1">
    <name type="scientific">marine sediment metagenome</name>
    <dbReference type="NCBI Taxonomy" id="412755"/>
    <lineage>
        <taxon>unclassified sequences</taxon>
        <taxon>metagenomes</taxon>
        <taxon>ecological metagenomes</taxon>
    </lineage>
</organism>
<protein>
    <recommendedName>
        <fullName evidence="2">Dodecin flavoprotein</fullName>
    </recommendedName>
</protein>
<accession>X1JS34</accession>
<dbReference type="PANTHER" id="PTHR39324">
    <property type="entry name" value="CALCIUM DODECIN"/>
    <property type="match status" value="1"/>
</dbReference>